<comment type="caution">
    <text evidence="2">The sequence shown here is derived from an EMBL/GenBank/DDBJ whole genome shotgun (WGS) entry which is preliminary data.</text>
</comment>
<protein>
    <recommendedName>
        <fullName evidence="1">VapC50 C-terminal domain-containing protein</fullName>
    </recommendedName>
</protein>
<dbReference type="Pfam" id="PF26343">
    <property type="entry name" value="VapC50_C"/>
    <property type="match status" value="1"/>
</dbReference>
<dbReference type="EMBL" id="BAHC01000202">
    <property type="protein sequence ID" value="GAB93024.1"/>
    <property type="molecule type" value="Genomic_DNA"/>
</dbReference>
<dbReference type="eggNOG" id="COG1569">
    <property type="taxonomic scope" value="Bacteria"/>
</dbReference>
<organism evidence="2 3">
    <name type="scientific">Gordonia rhizosphera NBRC 16068</name>
    <dbReference type="NCBI Taxonomy" id="1108045"/>
    <lineage>
        <taxon>Bacteria</taxon>
        <taxon>Bacillati</taxon>
        <taxon>Actinomycetota</taxon>
        <taxon>Actinomycetes</taxon>
        <taxon>Mycobacteriales</taxon>
        <taxon>Gordoniaceae</taxon>
        <taxon>Gordonia</taxon>
    </lineage>
</organism>
<evidence type="ECO:0000313" key="3">
    <source>
        <dbReference type="Proteomes" id="UP000008363"/>
    </source>
</evidence>
<dbReference type="InterPro" id="IPR058652">
    <property type="entry name" value="VapC50_C"/>
</dbReference>
<accession>K6X2J8</accession>
<keyword evidence="3" id="KW-1185">Reference proteome</keyword>
<proteinExistence type="predicted"/>
<feature type="domain" description="VapC50 C-terminal" evidence="1">
    <location>
        <begin position="52"/>
        <end position="105"/>
    </location>
</feature>
<dbReference type="AlphaFoldDB" id="K6X2J8"/>
<name>K6X2J8_9ACTN</name>
<evidence type="ECO:0000313" key="2">
    <source>
        <dbReference type="EMBL" id="GAB93024.1"/>
    </source>
</evidence>
<sequence length="119" mass="12891">MTSAFDDASVQGWESLEGSFGLPDPDDEHVVAAAACDFPTDRIPPTIQILRPAEFAANTVAVSPDRAVTALQRMQTRRRRPAQSLHEILDILAGRYAMTEAVNYLLAAIPDPERPTGCG</sequence>
<gene>
    <name evidence="2" type="ORF">GORHZ_202_00130</name>
</gene>
<dbReference type="STRING" id="1108045.GORHZ_202_00130"/>
<dbReference type="Proteomes" id="UP000008363">
    <property type="component" value="Unassembled WGS sequence"/>
</dbReference>
<reference evidence="2 3" key="1">
    <citation type="submission" date="2012-08" db="EMBL/GenBank/DDBJ databases">
        <title>Whole genome shotgun sequence of Gordonia rhizosphera NBRC 16068.</title>
        <authorList>
            <person name="Takarada H."/>
            <person name="Isaki S."/>
            <person name="Hosoyama A."/>
            <person name="Tsuchikane K."/>
            <person name="Katsumata H."/>
            <person name="Baba S."/>
            <person name="Ohji S."/>
            <person name="Yamazaki S."/>
            <person name="Fujita N."/>
        </authorList>
    </citation>
    <scope>NUCLEOTIDE SEQUENCE [LARGE SCALE GENOMIC DNA]</scope>
    <source>
        <strain evidence="2 3">NBRC 16068</strain>
    </source>
</reference>
<evidence type="ECO:0000259" key="1">
    <source>
        <dbReference type="Pfam" id="PF26343"/>
    </source>
</evidence>
<dbReference type="RefSeq" id="WP_006337874.1">
    <property type="nucleotide sequence ID" value="NZ_BAHC01000202.1"/>
</dbReference>